<reference evidence="1 2" key="1">
    <citation type="submission" date="2016-11" db="EMBL/GenBank/DDBJ databases">
        <authorList>
            <person name="Jaros S."/>
            <person name="Januszkiewicz K."/>
            <person name="Wedrychowicz H."/>
        </authorList>
    </citation>
    <scope>NUCLEOTIDE SEQUENCE [LARGE SCALE GENOMIC DNA]</scope>
    <source>
        <strain evidence="1 2">DSM 18899</strain>
    </source>
</reference>
<protein>
    <submittedName>
        <fullName evidence="1">Uncharacterized protein</fullName>
    </submittedName>
</protein>
<gene>
    <name evidence="1" type="ORF">SAMN02745887_00783</name>
</gene>
<name>A0A1K2H9R0_9NEIS</name>
<sequence length="45" mass="4962">MNFSSTQQSSRVGKAVPTLVTKSMVHNRFDARVGSVAAHRTWLTT</sequence>
<evidence type="ECO:0000313" key="1">
    <source>
        <dbReference type="EMBL" id="SFZ73357.1"/>
    </source>
</evidence>
<proteinExistence type="predicted"/>
<organism evidence="1 2">
    <name type="scientific">Chitinimonas taiwanensis DSM 18899</name>
    <dbReference type="NCBI Taxonomy" id="1121279"/>
    <lineage>
        <taxon>Bacteria</taxon>
        <taxon>Pseudomonadati</taxon>
        <taxon>Pseudomonadota</taxon>
        <taxon>Betaproteobacteria</taxon>
        <taxon>Neisseriales</taxon>
        <taxon>Chitinibacteraceae</taxon>
        <taxon>Chitinimonas</taxon>
    </lineage>
</organism>
<keyword evidence="2" id="KW-1185">Reference proteome</keyword>
<accession>A0A1K2H9R0</accession>
<evidence type="ECO:0000313" key="2">
    <source>
        <dbReference type="Proteomes" id="UP000186513"/>
    </source>
</evidence>
<dbReference type="EMBL" id="FPKR01000003">
    <property type="protein sequence ID" value="SFZ73357.1"/>
    <property type="molecule type" value="Genomic_DNA"/>
</dbReference>
<dbReference type="Proteomes" id="UP000186513">
    <property type="component" value="Unassembled WGS sequence"/>
</dbReference>
<dbReference type="AlphaFoldDB" id="A0A1K2H9R0"/>